<evidence type="ECO:0000256" key="1">
    <source>
        <dbReference type="SAM" id="MobiDB-lite"/>
    </source>
</evidence>
<protein>
    <submittedName>
        <fullName evidence="2">Uncharacterized protein</fullName>
    </submittedName>
</protein>
<feature type="region of interest" description="Disordered" evidence="1">
    <location>
        <begin position="335"/>
        <end position="359"/>
    </location>
</feature>
<keyword evidence="3" id="KW-1185">Reference proteome</keyword>
<comment type="caution">
    <text evidence="2">The sequence shown here is derived from an EMBL/GenBank/DDBJ whole genome shotgun (WGS) entry which is preliminary data.</text>
</comment>
<evidence type="ECO:0000313" key="3">
    <source>
        <dbReference type="Proteomes" id="UP001369815"/>
    </source>
</evidence>
<feature type="region of interest" description="Disordered" evidence="1">
    <location>
        <begin position="281"/>
        <end position="312"/>
    </location>
</feature>
<name>A0AAX6MDK5_9PEZI</name>
<organism evidence="2 3">
    <name type="scientific">Daldinia eschscholtzii</name>
    <dbReference type="NCBI Taxonomy" id="292717"/>
    <lineage>
        <taxon>Eukaryota</taxon>
        <taxon>Fungi</taxon>
        <taxon>Dikarya</taxon>
        <taxon>Ascomycota</taxon>
        <taxon>Pezizomycotina</taxon>
        <taxon>Sordariomycetes</taxon>
        <taxon>Xylariomycetidae</taxon>
        <taxon>Xylariales</taxon>
        <taxon>Hypoxylaceae</taxon>
        <taxon>Daldinia</taxon>
    </lineage>
</organism>
<reference evidence="2 3" key="1">
    <citation type="journal article" date="2024" name="Front Chem Biol">
        <title>Unveiling the potential of Daldinia eschscholtzii MFLUCC 19-0629 through bioactivity and bioinformatics studies for enhanced sustainable agriculture production.</title>
        <authorList>
            <person name="Brooks S."/>
            <person name="Weaver J.A."/>
            <person name="Klomchit A."/>
            <person name="Alharthi S.A."/>
            <person name="Onlamun T."/>
            <person name="Nurani R."/>
            <person name="Vong T.K."/>
            <person name="Alberti F."/>
            <person name="Greco C."/>
        </authorList>
    </citation>
    <scope>NUCLEOTIDE SEQUENCE [LARGE SCALE GENOMIC DNA]</scope>
    <source>
        <strain evidence="2">MFLUCC 19-0629</strain>
    </source>
</reference>
<evidence type="ECO:0000313" key="2">
    <source>
        <dbReference type="EMBL" id="KAK6950506.1"/>
    </source>
</evidence>
<dbReference type="AlphaFoldDB" id="A0AAX6MDK5"/>
<dbReference type="Proteomes" id="UP001369815">
    <property type="component" value="Unassembled WGS sequence"/>
</dbReference>
<sequence length="359" mass="40494">MNTTFQKPDQGAQSSPLTPWQLNQTPAAQKPRRSHSVPWCTHITMTRLFDPHLFCAVCFDRLGVAFVKRLRKAQPRPLSPRSRAGRFSLFTEATKEELRRYEPGQILTIISQRDHARTVAQQASGAIDPPAGFDFPKGPAPWVPSLAAECRYAYCHKCRPICESKSYLSLDGIAKDDIPPTAAIGYGFHRTRYRPIIHPARLRNIGLRAVPWPLANAGGSCPEGSWHSSWNRDWEELSVAEGQDEIEHFEYVEHVEHAEHAEHVEYTEHVDHPKSLRVRFLGDDPATKYTTSKKPTKPKKPNTKGNILPPLYGALDPTRDNLGFTVSLGRAIPLLPPIREEQEPNLQPTEADSEELVRQ</sequence>
<gene>
    <name evidence="2" type="ORF">Daesc_008834</name>
</gene>
<accession>A0AAX6MDK5</accession>
<dbReference type="EMBL" id="JBANMG010000008">
    <property type="protein sequence ID" value="KAK6950506.1"/>
    <property type="molecule type" value="Genomic_DNA"/>
</dbReference>
<proteinExistence type="predicted"/>
<feature type="region of interest" description="Disordered" evidence="1">
    <location>
        <begin position="1"/>
        <end position="36"/>
    </location>
</feature>
<feature type="compositionally biased region" description="Polar residues" evidence="1">
    <location>
        <begin position="1"/>
        <end position="27"/>
    </location>
</feature>